<protein>
    <recommendedName>
        <fullName evidence="2">5-amino-6-(5-phosphoribosylamino)uracil reductase</fullName>
        <ecNumber evidence="2">1.1.1.193</ecNumber>
    </recommendedName>
</protein>
<dbReference type="UniPathway" id="UPA00275">
    <property type="reaction ID" value="UER00402"/>
</dbReference>
<dbReference type="RefSeq" id="WP_030005051.1">
    <property type="nucleotide sequence ID" value="NC_022549.1"/>
</dbReference>
<dbReference type="InterPro" id="IPR011549">
    <property type="entry name" value="RibD_C"/>
</dbReference>
<keyword evidence="7" id="KW-1185">Reference proteome</keyword>
<dbReference type="PANTHER" id="PTHR38011:SF7">
    <property type="entry name" value="2,5-DIAMINO-6-RIBOSYLAMINO-4(3H)-PYRIMIDINONE 5'-PHOSPHATE REDUCTASE"/>
    <property type="match status" value="1"/>
</dbReference>
<dbReference type="Pfam" id="PF01872">
    <property type="entry name" value="RibD_C"/>
    <property type="match status" value="1"/>
</dbReference>
<dbReference type="OrthoDB" id="9788517at2"/>
<accession>U4KPD1</accession>
<evidence type="ECO:0000259" key="5">
    <source>
        <dbReference type="Pfam" id="PF01872"/>
    </source>
</evidence>
<dbReference type="NCBIfam" id="TIGR00227">
    <property type="entry name" value="ribD_Cterm"/>
    <property type="match status" value="1"/>
</dbReference>
<sequence>MNKEFINSLFLRTKKQFIERSDSPYFLILEVDQGKLNYYKINELNLIQDRDTDLYVSFLYDNLKLNECLKRLNKPRIYIMSSNVEIIDYANQFFLDDPRFKELNEVYCGLLKHRPYVTLSFGMSLDGKIATRTGDSKYISGQKSRTFVHQLRNSHDAILVGINTVMIDHPLLTTRLKGQSKDPIKVVLDSDLKIDLNEPILSQLNHTKTIIFTSKSVDFDKVRKITEKGHEVISLDTDNKPLDLKRVLQILKEKGIHSMLVEGGSTIHFSFIESGLFDRLFSTISPIIIGGMTAKSAVEGVGFETLKESCKLDFNKVIKRGSDYIIKATPRKEGDI</sequence>
<dbReference type="InterPro" id="IPR024072">
    <property type="entry name" value="DHFR-like_dom_sf"/>
</dbReference>
<dbReference type="GO" id="GO:0008703">
    <property type="term" value="F:5-amino-6-(5-phosphoribosylamino)uracil reductase activity"/>
    <property type="evidence" value="ECO:0007669"/>
    <property type="project" value="UniProtKB-EC"/>
</dbReference>
<dbReference type="InterPro" id="IPR002734">
    <property type="entry name" value="RibDG_C"/>
</dbReference>
<evidence type="ECO:0000313" key="7">
    <source>
        <dbReference type="Proteomes" id="UP000032737"/>
    </source>
</evidence>
<evidence type="ECO:0000256" key="2">
    <source>
        <dbReference type="ARBA" id="ARBA00013173"/>
    </source>
</evidence>
<dbReference type="AlphaFoldDB" id="U4KPD1"/>
<evidence type="ECO:0000256" key="1">
    <source>
        <dbReference type="ARBA" id="ARBA00004910"/>
    </source>
</evidence>
<dbReference type="GO" id="GO:0009231">
    <property type="term" value="P:riboflavin biosynthetic process"/>
    <property type="evidence" value="ECO:0007669"/>
    <property type="project" value="UniProtKB-UniPathway"/>
</dbReference>
<evidence type="ECO:0000256" key="3">
    <source>
        <dbReference type="ARBA" id="ARBA00022857"/>
    </source>
</evidence>
<dbReference type="GO" id="GO:0008835">
    <property type="term" value="F:diaminohydroxyphosphoribosylaminopyrimidine deaminase activity"/>
    <property type="evidence" value="ECO:0007669"/>
    <property type="project" value="InterPro"/>
</dbReference>
<dbReference type="InterPro" id="IPR004794">
    <property type="entry name" value="Eubact_RibD"/>
</dbReference>
<dbReference type="GO" id="GO:0050661">
    <property type="term" value="F:NADP binding"/>
    <property type="evidence" value="ECO:0007669"/>
    <property type="project" value="InterPro"/>
</dbReference>
<dbReference type="STRING" id="61635.BN85311700"/>
<organism evidence="6 7">
    <name type="scientific">Acholeplasma brassicae</name>
    <dbReference type="NCBI Taxonomy" id="61635"/>
    <lineage>
        <taxon>Bacteria</taxon>
        <taxon>Bacillati</taxon>
        <taxon>Mycoplasmatota</taxon>
        <taxon>Mollicutes</taxon>
        <taxon>Acholeplasmatales</taxon>
        <taxon>Acholeplasmataceae</taxon>
        <taxon>Acholeplasma</taxon>
    </lineage>
</organism>
<dbReference type="HOGENOM" id="CLU_036590_1_1_14"/>
<reference evidence="6 7" key="1">
    <citation type="journal article" date="2013" name="J. Mol. Microbiol. Biotechnol.">
        <title>Analysis of the Complete Genomes of Acholeplasma brassicae , A. palmae and A. laidlawii and Their Comparison to the Obligate Parasites from ' Candidatus Phytoplasma'.</title>
        <authorList>
            <person name="Kube M."/>
            <person name="Siewert C."/>
            <person name="Migdoll A.M."/>
            <person name="Duduk B."/>
            <person name="Holz S."/>
            <person name="Rabus R."/>
            <person name="Seemuller E."/>
            <person name="Mitrovic J."/>
            <person name="Muller I."/>
            <person name="Buttner C."/>
            <person name="Reinhardt R."/>
        </authorList>
    </citation>
    <scope>NUCLEOTIDE SEQUENCE [LARGE SCALE GENOMIC DNA]</scope>
    <source>
        <strain evidence="7">0502</strain>
    </source>
</reference>
<keyword evidence="3" id="KW-0521">NADP</keyword>
<dbReference type="EMBL" id="FO681348">
    <property type="protein sequence ID" value="CCV66191.1"/>
    <property type="molecule type" value="Genomic_DNA"/>
</dbReference>
<dbReference type="NCBIfam" id="TIGR00326">
    <property type="entry name" value="eubact_ribD"/>
    <property type="match status" value="1"/>
</dbReference>
<dbReference type="PANTHER" id="PTHR38011">
    <property type="entry name" value="DIHYDROFOLATE REDUCTASE FAMILY PROTEIN (AFU_ORTHOLOGUE AFUA_8G06820)"/>
    <property type="match status" value="1"/>
</dbReference>
<proteinExistence type="predicted"/>
<gene>
    <name evidence="6" type="primary">ribD</name>
    <name evidence="6" type="ORF">BN85311700</name>
</gene>
<dbReference type="Proteomes" id="UP000032737">
    <property type="component" value="Chromosome"/>
</dbReference>
<name>U4KPD1_9MOLU</name>
<keyword evidence="4" id="KW-0560">Oxidoreductase</keyword>
<dbReference type="KEGG" id="abra:BN85311700"/>
<comment type="pathway">
    <text evidence="1">Cofactor biosynthesis; riboflavin biosynthesis; 5-amino-6-(D-ribitylamino)uracil from GTP: step 3/4.</text>
</comment>
<dbReference type="SUPFAM" id="SSF53597">
    <property type="entry name" value="Dihydrofolate reductase-like"/>
    <property type="match status" value="1"/>
</dbReference>
<dbReference type="InterPro" id="IPR050765">
    <property type="entry name" value="Riboflavin_Biosynth_HTPR"/>
</dbReference>
<dbReference type="Gene3D" id="3.40.430.10">
    <property type="entry name" value="Dihydrofolate Reductase, subunit A"/>
    <property type="match status" value="1"/>
</dbReference>
<evidence type="ECO:0000313" key="6">
    <source>
        <dbReference type="EMBL" id="CCV66191.1"/>
    </source>
</evidence>
<evidence type="ECO:0000256" key="4">
    <source>
        <dbReference type="ARBA" id="ARBA00023002"/>
    </source>
</evidence>
<dbReference type="EC" id="1.1.1.193" evidence="2"/>
<feature type="domain" description="Bacterial bifunctional deaminase-reductase C-terminal" evidence="5">
    <location>
        <begin position="115"/>
        <end position="325"/>
    </location>
</feature>